<dbReference type="Gene3D" id="3.30.370.10">
    <property type="entry name" value="Barstar-like"/>
    <property type="match status" value="1"/>
</dbReference>
<dbReference type="AlphaFoldDB" id="A0A1B1MF73"/>
<evidence type="ECO:0000259" key="2">
    <source>
        <dbReference type="Pfam" id="PF01337"/>
    </source>
</evidence>
<dbReference type="EMBL" id="CP016438">
    <property type="protein sequence ID" value="ANS67224.1"/>
    <property type="molecule type" value="Genomic_DNA"/>
</dbReference>
<feature type="domain" description="Barstar (barnase inhibitor)" evidence="2">
    <location>
        <begin position="291"/>
        <end position="363"/>
    </location>
</feature>
<evidence type="ECO:0000256" key="1">
    <source>
        <dbReference type="ARBA" id="ARBA00006845"/>
    </source>
</evidence>
<organism evidence="3 4">
    <name type="scientific">Streptomyces lincolnensis</name>
    <dbReference type="NCBI Taxonomy" id="1915"/>
    <lineage>
        <taxon>Bacteria</taxon>
        <taxon>Bacillati</taxon>
        <taxon>Actinomycetota</taxon>
        <taxon>Actinomycetes</taxon>
        <taxon>Kitasatosporales</taxon>
        <taxon>Streptomycetaceae</taxon>
        <taxon>Streptomyces</taxon>
    </lineage>
</organism>
<name>A0A1B1MF73_STRLN</name>
<keyword evidence="4" id="KW-1185">Reference proteome</keyword>
<evidence type="ECO:0000313" key="4">
    <source>
        <dbReference type="Proteomes" id="UP000092598"/>
    </source>
</evidence>
<dbReference type="STRING" id="1915.SLINC_5000"/>
<gene>
    <name evidence="3" type="ORF">SLINC_5000</name>
</gene>
<dbReference type="InterPro" id="IPR000468">
    <property type="entry name" value="Barstar"/>
</dbReference>
<proteinExistence type="inferred from homology"/>
<dbReference type="KEGG" id="sls:SLINC_5000"/>
<dbReference type="RefSeq" id="WP_067437874.1">
    <property type="nucleotide sequence ID" value="NZ_CP016438.1"/>
</dbReference>
<evidence type="ECO:0000313" key="3">
    <source>
        <dbReference type="EMBL" id="ANS67224.1"/>
    </source>
</evidence>
<dbReference type="PATRIC" id="fig|1915.4.peg.5551"/>
<dbReference type="SUPFAM" id="SSF52038">
    <property type="entry name" value="Barstar-related"/>
    <property type="match status" value="1"/>
</dbReference>
<reference evidence="3 4" key="1">
    <citation type="submission" date="2016-07" db="EMBL/GenBank/DDBJ databases">
        <title>Enhancement of antibiotic productionsby engineered nitrateutilization in actinobacteria.</title>
        <authorList>
            <person name="Meng S.C."/>
        </authorList>
    </citation>
    <scope>NUCLEOTIDE SEQUENCE [LARGE SCALE GENOMIC DNA]</scope>
    <source>
        <strain evidence="3 4">NRRL 2936</strain>
    </source>
</reference>
<dbReference type="Pfam" id="PF01337">
    <property type="entry name" value="Barstar"/>
    <property type="match status" value="1"/>
</dbReference>
<protein>
    <recommendedName>
        <fullName evidence="2">Barstar (barnase inhibitor) domain-containing protein</fullName>
    </recommendedName>
</protein>
<dbReference type="Proteomes" id="UP000092598">
    <property type="component" value="Chromosome"/>
</dbReference>
<dbReference type="InterPro" id="IPR035905">
    <property type="entry name" value="Barstar-like_sf"/>
</dbReference>
<comment type="similarity">
    <text evidence="1">Belongs to the barstar family.</text>
</comment>
<sequence>MGKPKYLLLSYDRRAEYEGEEGYEETWALCQDAADLFADPPPPTRGTYELLGCAPEGRLSAALTGARAEGSAPLGILTLEILDKSGTAVGEWYLEDARVLGDRACARDLTLRDITVEAIESDDNSWGYPQCPPLSPGYRLLDATGERLGTCRDLARIGLDGDEPLEPPLRLLGCAPRGTLRAALDSGEEDLGHAKVVRVDSSGRPVQAAAEGEVRAWIPSARGSGLVDLTLDLWSERPPLAAREVWELWGEGRPTEPNRWARIDTAARDFWLDTARENHPHGGPDRPAGTTYHLDGRHITDRPGFFCALGEAVNGPGGYFGWGLDALADCLCGRWGATPPLTLVWHDADVARACLDAPAATATAAASTPATAGQAGHGRSLVFEELLAFLAEKNVEVRLA</sequence>
<dbReference type="OrthoDB" id="8859549at2"/>
<accession>A0A1B1MF73</accession>